<name>A0A803LGN3_CHEQI</name>
<dbReference type="Gramene" id="AUR62013130-RA">
    <property type="protein sequence ID" value="AUR62013130-RA:cds"/>
    <property type="gene ID" value="AUR62013130"/>
</dbReference>
<protein>
    <submittedName>
        <fullName evidence="1">Uncharacterized protein</fullName>
    </submittedName>
</protein>
<dbReference type="AlphaFoldDB" id="A0A803LGN3"/>
<dbReference type="EnsemblPlants" id="AUR62013130-RA">
    <property type="protein sequence ID" value="AUR62013130-RA:cds"/>
    <property type="gene ID" value="AUR62013130"/>
</dbReference>
<reference evidence="1" key="1">
    <citation type="journal article" date="2017" name="Nature">
        <title>The genome of Chenopodium quinoa.</title>
        <authorList>
            <person name="Jarvis D.E."/>
            <person name="Ho Y.S."/>
            <person name="Lightfoot D.J."/>
            <person name="Schmoeckel S.M."/>
            <person name="Li B."/>
            <person name="Borm T.J.A."/>
            <person name="Ohyanagi H."/>
            <person name="Mineta K."/>
            <person name="Michell C.T."/>
            <person name="Saber N."/>
            <person name="Kharbatia N.M."/>
            <person name="Rupper R.R."/>
            <person name="Sharp A.R."/>
            <person name="Dally N."/>
            <person name="Boughton B.A."/>
            <person name="Woo Y.H."/>
            <person name="Gao G."/>
            <person name="Schijlen E.G.W.M."/>
            <person name="Guo X."/>
            <person name="Momin A.A."/>
            <person name="Negrao S."/>
            <person name="Al-Babili S."/>
            <person name="Gehring C."/>
            <person name="Roessner U."/>
            <person name="Jung C."/>
            <person name="Murphy K."/>
            <person name="Arold S.T."/>
            <person name="Gojobori T."/>
            <person name="van der Linden C.G."/>
            <person name="van Loo E.N."/>
            <person name="Jellen E.N."/>
            <person name="Maughan P.J."/>
            <person name="Tester M."/>
        </authorList>
    </citation>
    <scope>NUCLEOTIDE SEQUENCE [LARGE SCALE GENOMIC DNA]</scope>
    <source>
        <strain evidence="1">cv. PI 614886</strain>
    </source>
</reference>
<keyword evidence="2" id="KW-1185">Reference proteome</keyword>
<sequence>MIKQGERNLEREKCSTSLKTIDHRFRRWGFDSSQRLRLWKMTFRSSHLSEMGEEATKVVIPESVLKKQKREEEWTLAKEEDQDVQKKKRVEIRKLITNYSSKFVHIN</sequence>
<evidence type="ECO:0000313" key="2">
    <source>
        <dbReference type="Proteomes" id="UP000596660"/>
    </source>
</evidence>
<reference evidence="1" key="2">
    <citation type="submission" date="2021-03" db="UniProtKB">
        <authorList>
            <consortium name="EnsemblPlants"/>
        </authorList>
    </citation>
    <scope>IDENTIFICATION</scope>
</reference>
<proteinExistence type="predicted"/>
<evidence type="ECO:0000313" key="1">
    <source>
        <dbReference type="EnsemblPlants" id="AUR62013130-RA:cds"/>
    </source>
</evidence>
<accession>A0A803LGN3</accession>
<organism evidence="1 2">
    <name type="scientific">Chenopodium quinoa</name>
    <name type="common">Quinoa</name>
    <dbReference type="NCBI Taxonomy" id="63459"/>
    <lineage>
        <taxon>Eukaryota</taxon>
        <taxon>Viridiplantae</taxon>
        <taxon>Streptophyta</taxon>
        <taxon>Embryophyta</taxon>
        <taxon>Tracheophyta</taxon>
        <taxon>Spermatophyta</taxon>
        <taxon>Magnoliopsida</taxon>
        <taxon>eudicotyledons</taxon>
        <taxon>Gunneridae</taxon>
        <taxon>Pentapetalae</taxon>
        <taxon>Caryophyllales</taxon>
        <taxon>Chenopodiaceae</taxon>
        <taxon>Chenopodioideae</taxon>
        <taxon>Atripliceae</taxon>
        <taxon>Chenopodium</taxon>
    </lineage>
</organism>
<dbReference type="Proteomes" id="UP000596660">
    <property type="component" value="Unplaced"/>
</dbReference>